<feature type="compositionally biased region" description="Basic and acidic residues" evidence="1">
    <location>
        <begin position="51"/>
        <end position="66"/>
    </location>
</feature>
<gene>
    <name evidence="3" type="ORF">SAMN05660964_02415</name>
</gene>
<sequence>MTNCVFDRNARQGVSIIQLRYATFRNCTFSNTGDTGLYGSHSPAAGVDIEPNYRHDDPSGTSKGDHSTGNITFDNCRFVDNEGFEFVATDKYSTQNPVQLSNCLFKNSKKADAAVVPAAANITFTGCYFDEVALWPSYTYSEDATLTKVSKCQFNSSQSAQAVLLMVGDTPNVQVSGCQFKLDAPSSHTWYRLFLRGKRITFSGNTVAISGKEEDKQNFDIVAILETQKLSNNTFFADAPSNMYIAAAKTGVTGNKLKNLFLYR</sequence>
<organism evidence="3 4">
    <name type="scientific">Thiothrix caldifontis</name>
    <dbReference type="NCBI Taxonomy" id="525918"/>
    <lineage>
        <taxon>Bacteria</taxon>
        <taxon>Pseudomonadati</taxon>
        <taxon>Pseudomonadota</taxon>
        <taxon>Gammaproteobacteria</taxon>
        <taxon>Thiotrichales</taxon>
        <taxon>Thiotrichaceae</taxon>
        <taxon>Thiothrix</taxon>
    </lineage>
</organism>
<accession>A0A1H4DZ87</accession>
<name>A0A1H4DZ87_9GAMM</name>
<dbReference type="Proteomes" id="UP000199397">
    <property type="component" value="Unassembled WGS sequence"/>
</dbReference>
<protein>
    <submittedName>
        <fullName evidence="3">Right handed beta helix region</fullName>
    </submittedName>
</protein>
<dbReference type="SUPFAM" id="SSF51126">
    <property type="entry name" value="Pectin lyase-like"/>
    <property type="match status" value="1"/>
</dbReference>
<dbReference type="RefSeq" id="WP_175517923.1">
    <property type="nucleotide sequence ID" value="NZ_FNQP01000013.1"/>
</dbReference>
<dbReference type="Gene3D" id="2.160.20.10">
    <property type="entry name" value="Single-stranded right-handed beta-helix, Pectin lyase-like"/>
    <property type="match status" value="1"/>
</dbReference>
<dbReference type="InterPro" id="IPR012334">
    <property type="entry name" value="Pectin_lyas_fold"/>
</dbReference>
<feature type="region of interest" description="Disordered" evidence="1">
    <location>
        <begin position="48"/>
        <end position="68"/>
    </location>
</feature>
<evidence type="ECO:0000313" key="4">
    <source>
        <dbReference type="Proteomes" id="UP000199397"/>
    </source>
</evidence>
<dbReference type="InterPro" id="IPR011050">
    <property type="entry name" value="Pectin_lyase_fold/virulence"/>
</dbReference>
<dbReference type="InterPro" id="IPR039448">
    <property type="entry name" value="Beta_helix"/>
</dbReference>
<reference evidence="3 4" key="1">
    <citation type="submission" date="2016-10" db="EMBL/GenBank/DDBJ databases">
        <authorList>
            <person name="de Groot N.N."/>
        </authorList>
    </citation>
    <scope>NUCLEOTIDE SEQUENCE [LARGE SCALE GENOMIC DNA]</scope>
    <source>
        <strain evidence="3 4">DSM 21228</strain>
    </source>
</reference>
<dbReference type="STRING" id="525918.SAMN05660964_02415"/>
<evidence type="ECO:0000256" key="1">
    <source>
        <dbReference type="SAM" id="MobiDB-lite"/>
    </source>
</evidence>
<evidence type="ECO:0000313" key="3">
    <source>
        <dbReference type="EMBL" id="SEA77809.1"/>
    </source>
</evidence>
<dbReference type="AlphaFoldDB" id="A0A1H4DZ87"/>
<proteinExistence type="predicted"/>
<dbReference type="Pfam" id="PF13229">
    <property type="entry name" value="Beta_helix"/>
    <property type="match status" value="1"/>
</dbReference>
<dbReference type="EMBL" id="FNQP01000013">
    <property type="protein sequence ID" value="SEA77809.1"/>
    <property type="molecule type" value="Genomic_DNA"/>
</dbReference>
<evidence type="ECO:0000259" key="2">
    <source>
        <dbReference type="Pfam" id="PF13229"/>
    </source>
</evidence>
<feature type="domain" description="Right handed beta helix" evidence="2">
    <location>
        <begin position="2"/>
        <end position="131"/>
    </location>
</feature>
<keyword evidence="4" id="KW-1185">Reference proteome</keyword>